<protein>
    <submittedName>
        <fullName evidence="1">Uncharacterized protein</fullName>
    </submittedName>
</protein>
<name>A0ACC2MTY8_PERAE</name>
<dbReference type="EMBL" id="CM056809">
    <property type="protein sequence ID" value="KAJ8649125.1"/>
    <property type="molecule type" value="Genomic_DNA"/>
</dbReference>
<evidence type="ECO:0000313" key="2">
    <source>
        <dbReference type="Proteomes" id="UP001234297"/>
    </source>
</evidence>
<gene>
    <name evidence="1" type="ORF">MRB53_002148</name>
</gene>
<accession>A0ACC2MTY8</accession>
<comment type="caution">
    <text evidence="1">The sequence shown here is derived from an EMBL/GenBank/DDBJ whole genome shotgun (WGS) entry which is preliminary data.</text>
</comment>
<sequence>MASVSSFKLILLFTLFSSLHLLSAAASEFEVGESNGWAVPTSDDIGFYNEWASEKRFQVGDTVVFKYKKDSVMVVIEDDYDNCNSSHPVYYANEGPTVYEFDRPGPFYFISGVSGHCEKGQKIIIKVLSQDDSPPPHGGQDTNSPPNPPQPSATAPRARVSYLVIPSQFMMLFLGFFFRQFY</sequence>
<keyword evidence="2" id="KW-1185">Reference proteome</keyword>
<reference evidence="1 2" key="1">
    <citation type="journal article" date="2022" name="Hortic Res">
        <title>A haplotype resolved chromosomal level avocado genome allows analysis of novel avocado genes.</title>
        <authorList>
            <person name="Nath O."/>
            <person name="Fletcher S.J."/>
            <person name="Hayward A."/>
            <person name="Shaw L.M."/>
            <person name="Masouleh A.K."/>
            <person name="Furtado A."/>
            <person name="Henry R.J."/>
            <person name="Mitter N."/>
        </authorList>
    </citation>
    <scope>NUCLEOTIDE SEQUENCE [LARGE SCALE GENOMIC DNA]</scope>
    <source>
        <strain evidence="2">cv. Hass</strain>
    </source>
</reference>
<organism evidence="1 2">
    <name type="scientific">Persea americana</name>
    <name type="common">Avocado</name>
    <dbReference type="NCBI Taxonomy" id="3435"/>
    <lineage>
        <taxon>Eukaryota</taxon>
        <taxon>Viridiplantae</taxon>
        <taxon>Streptophyta</taxon>
        <taxon>Embryophyta</taxon>
        <taxon>Tracheophyta</taxon>
        <taxon>Spermatophyta</taxon>
        <taxon>Magnoliopsida</taxon>
        <taxon>Magnoliidae</taxon>
        <taxon>Laurales</taxon>
        <taxon>Lauraceae</taxon>
        <taxon>Persea</taxon>
    </lineage>
</organism>
<evidence type="ECO:0000313" key="1">
    <source>
        <dbReference type="EMBL" id="KAJ8649125.1"/>
    </source>
</evidence>
<proteinExistence type="predicted"/>
<dbReference type="Proteomes" id="UP001234297">
    <property type="component" value="Chromosome 1"/>
</dbReference>